<proteinExistence type="predicted"/>
<dbReference type="OrthoDB" id="1081890at2"/>
<organism evidence="3 4">
    <name type="scientific">Spirosoma pollinicola</name>
    <dbReference type="NCBI Taxonomy" id="2057025"/>
    <lineage>
        <taxon>Bacteria</taxon>
        <taxon>Pseudomonadati</taxon>
        <taxon>Bacteroidota</taxon>
        <taxon>Cytophagia</taxon>
        <taxon>Cytophagales</taxon>
        <taxon>Cytophagaceae</taxon>
        <taxon>Spirosoma</taxon>
    </lineage>
</organism>
<feature type="region of interest" description="Disordered" evidence="1">
    <location>
        <begin position="335"/>
        <end position="400"/>
    </location>
</feature>
<dbReference type="EMBL" id="CP025096">
    <property type="protein sequence ID" value="AUD04187.1"/>
    <property type="molecule type" value="Genomic_DNA"/>
</dbReference>
<feature type="compositionally biased region" description="Basic and acidic residues" evidence="1">
    <location>
        <begin position="376"/>
        <end position="386"/>
    </location>
</feature>
<accession>A0A2K8Z2V1</accession>
<dbReference type="RefSeq" id="WP_100990253.1">
    <property type="nucleotide sequence ID" value="NZ_CP025096.1"/>
</dbReference>
<feature type="compositionally biased region" description="Polar residues" evidence="1">
    <location>
        <begin position="65"/>
        <end position="77"/>
    </location>
</feature>
<dbReference type="Pfam" id="PF13101">
    <property type="entry name" value="DUF3945"/>
    <property type="match status" value="1"/>
</dbReference>
<gene>
    <name evidence="3" type="ORF">CWM47_21515</name>
</gene>
<evidence type="ECO:0000313" key="3">
    <source>
        <dbReference type="EMBL" id="AUD04187.1"/>
    </source>
</evidence>
<dbReference type="InterPro" id="IPR025222">
    <property type="entry name" value="DUF3945"/>
</dbReference>
<feature type="compositionally biased region" description="Basic and acidic residues" evidence="1">
    <location>
        <begin position="338"/>
        <end position="348"/>
    </location>
</feature>
<feature type="domain" description="DUF3945" evidence="2">
    <location>
        <begin position="171"/>
        <end position="218"/>
    </location>
</feature>
<keyword evidence="4" id="KW-1185">Reference proteome</keyword>
<dbReference type="AlphaFoldDB" id="A0A2K8Z2V1"/>
<feature type="region of interest" description="Disordered" evidence="1">
    <location>
        <begin position="65"/>
        <end position="90"/>
    </location>
</feature>
<name>A0A2K8Z2V1_9BACT</name>
<dbReference type="Proteomes" id="UP000232883">
    <property type="component" value="Chromosome"/>
</dbReference>
<dbReference type="KEGG" id="spir:CWM47_21515"/>
<protein>
    <recommendedName>
        <fullName evidence="2">DUF3945 domain-containing protein</fullName>
    </recommendedName>
</protein>
<evidence type="ECO:0000256" key="1">
    <source>
        <dbReference type="SAM" id="MobiDB-lite"/>
    </source>
</evidence>
<evidence type="ECO:0000259" key="2">
    <source>
        <dbReference type="Pfam" id="PF13101"/>
    </source>
</evidence>
<sequence>MASTDYNSLNRVEKPLNPRPLETGNRFTWEQLEMQLKPLGIRKESLSPEDMRELLNARRTSSLTLNQTDSNGTTTPVQGRLFVYDDPGKGPRVEMIPRQLERTPAPRFLGYQLTHEDHIRLQRTGELGRPVPLTDKETNQQFMGMVGYDPQTNRLTVFRQERFVPPTVLRNVPITDKQQQTLKNHGVIRVKNMTGLDGKPFTADVQVAAHKRGLKFTPVNQAALNALQEKRDTQRNAPQPADLTPKQVARQAADEQWKKTVVSAKDEKGQVVRKPAGALTYQDMIRVNKASDSPVEWRPLNRIPHGQELKSPRAQAKMEILDYRKEQNGVVLPPKKTATAEEIKRADQKFSSLSEGRTPARTATPPSPARQNEPVAKTDKNTKRTEPIASTKAGYGRKRV</sequence>
<evidence type="ECO:0000313" key="4">
    <source>
        <dbReference type="Proteomes" id="UP000232883"/>
    </source>
</evidence>
<reference evidence="3 4" key="1">
    <citation type="submission" date="2017-11" db="EMBL/GenBank/DDBJ databases">
        <title>Taxonomic description and genome sequences of Spirosoma HA7 sp. nov., isolated from pollen microhabitat of Corylus avellana.</title>
        <authorList>
            <person name="Ambika Manirajan B."/>
            <person name="Suarez C."/>
            <person name="Ratering S."/>
            <person name="Geissler-Plaum R."/>
            <person name="Cardinale M."/>
            <person name="Sylvia S."/>
        </authorList>
    </citation>
    <scope>NUCLEOTIDE SEQUENCE [LARGE SCALE GENOMIC DNA]</scope>
    <source>
        <strain evidence="3 4">HA7</strain>
    </source>
</reference>